<organism evidence="3 4">
    <name type="scientific">Plasmodium malariae</name>
    <dbReference type="NCBI Taxonomy" id="5858"/>
    <lineage>
        <taxon>Eukaryota</taxon>
        <taxon>Sar</taxon>
        <taxon>Alveolata</taxon>
        <taxon>Apicomplexa</taxon>
        <taxon>Aconoidasida</taxon>
        <taxon>Haemosporida</taxon>
        <taxon>Plasmodiidae</taxon>
        <taxon>Plasmodium</taxon>
        <taxon>Plasmodium (Plasmodium)</taxon>
    </lineage>
</organism>
<dbReference type="VEuPathDB" id="PlasmoDB:PmUG01_03027400"/>
<sequence>MTDHGAAHQSEKVQGKREQGVCEDSSLDGASRLTYTLDESIFNLDEGKLHAVLRKNKYELTKVNMRMSSIIYKYLYMHKKKKSMLMMMKKRKWKRKKGSSPCNALQEGRNYLEDGEALHEKDLKHAKGPAEDGIVLDVQKCSYGYDKGEKWYDKVEQQHDDGGNTYDKALEQQYAYGQFSYSYDRASNSTLSKDINFLYIEYFIHKKKIVKLRNIYKYIYDKKHLFYLKKFGYKNVYLLSAECTLPEVSYTDGGADRGTTNENGRSGTIHVQRYSYNSNFLCLQNMEDEIAIYSMKRLNINSLIFFKNRENNKINEDQIKTYLDELVITEKNEEHSCVKLNFNYKSTACCILKNEKIKNIQNVDINNMNKLCICTGSSIYIYEIFLKELDVRYKYLYSYHEKSDLLGKENKIWYSYLSNEKKLIYFTFYNIIYLNSNSHIFNSHIFTITKDIKCKYKILNISIYKNLLVVSYYNKISILYNDKVYFVVEFDDEGDVISYEGKGKEVIVPEQQGEWKRHKNKMINKQKNEMSVEEENCYFGGEVDNSCDRLNEQQVHYIPFLCVLEGNNLFCVGYGKKLTIIEYTSKILIKKKFTLSYSLYYLKSCHNNILILYDKYKLYICQIMYIKKEHRLFLLFEKTITDINSSLIFENSTIFESFSEAIKVNMRSIKINRSDHIARYIFQFFNKSDKDVVNVRGGGRGSGSSSGVPSGNGEHDNSGLNCKGDTIHFYINLVYIYILNKGKVDIVVINSWIYLIYLFFYYKRYNILLILMLYIYNVRNKRSQSEMSKSFGGWGYSCSK</sequence>
<keyword evidence="2" id="KW-0472">Membrane</keyword>
<keyword evidence="2" id="KW-0812">Transmembrane</keyword>
<evidence type="ECO:0000313" key="4">
    <source>
        <dbReference type="Proteomes" id="UP000078597"/>
    </source>
</evidence>
<name>A0A1A8WLE6_PLAMA</name>
<feature type="compositionally biased region" description="Basic and acidic residues" evidence="1">
    <location>
        <begin position="1"/>
        <end position="20"/>
    </location>
</feature>
<feature type="transmembrane region" description="Helical" evidence="2">
    <location>
        <begin position="752"/>
        <end position="776"/>
    </location>
</feature>
<dbReference type="EMBL" id="FLQW01002013">
    <property type="protein sequence ID" value="SBS92118.1"/>
    <property type="molecule type" value="Genomic_DNA"/>
</dbReference>
<feature type="region of interest" description="Disordered" evidence="1">
    <location>
        <begin position="1"/>
        <end position="24"/>
    </location>
</feature>
<reference evidence="4" key="1">
    <citation type="submission" date="2016-05" db="EMBL/GenBank/DDBJ databases">
        <authorList>
            <person name="Naeem Raeece"/>
        </authorList>
    </citation>
    <scope>NUCLEOTIDE SEQUENCE [LARGE SCALE GENOMIC DNA]</scope>
</reference>
<keyword evidence="2" id="KW-1133">Transmembrane helix</keyword>
<dbReference type="Proteomes" id="UP000078597">
    <property type="component" value="Unassembled WGS sequence"/>
</dbReference>
<evidence type="ECO:0000256" key="2">
    <source>
        <dbReference type="SAM" id="Phobius"/>
    </source>
</evidence>
<evidence type="ECO:0000256" key="1">
    <source>
        <dbReference type="SAM" id="MobiDB-lite"/>
    </source>
</evidence>
<dbReference type="AlphaFoldDB" id="A0A1A8WLE6"/>
<gene>
    <name evidence="3" type="ORF">PMALA_035290</name>
</gene>
<accession>A0A1A8WLE6</accession>
<proteinExistence type="predicted"/>
<protein>
    <submittedName>
        <fullName evidence="3">Uncharacterized protein</fullName>
    </submittedName>
</protein>
<evidence type="ECO:0000313" key="3">
    <source>
        <dbReference type="EMBL" id="SBS92118.1"/>
    </source>
</evidence>